<evidence type="ECO:0000259" key="1">
    <source>
        <dbReference type="Pfam" id="PF02625"/>
    </source>
</evidence>
<protein>
    <submittedName>
        <fullName evidence="3">XdhC family protein</fullName>
    </submittedName>
</protein>
<proteinExistence type="predicted"/>
<evidence type="ECO:0000259" key="2">
    <source>
        <dbReference type="Pfam" id="PF13478"/>
    </source>
</evidence>
<dbReference type="AlphaFoldDB" id="A0A3Q9IC95"/>
<keyword evidence="4" id="KW-1185">Reference proteome</keyword>
<organism evidence="3 4">
    <name type="scientific">Paenibacillus lutimineralis</name>
    <dbReference type="NCBI Taxonomy" id="2707005"/>
    <lineage>
        <taxon>Bacteria</taxon>
        <taxon>Bacillati</taxon>
        <taxon>Bacillota</taxon>
        <taxon>Bacilli</taxon>
        <taxon>Bacillales</taxon>
        <taxon>Paenibacillaceae</taxon>
        <taxon>Paenibacillus</taxon>
    </lineage>
</organism>
<dbReference type="InterPro" id="IPR052698">
    <property type="entry name" value="MoCofactor_Util/Proc"/>
</dbReference>
<dbReference type="OrthoDB" id="9773039at2"/>
<dbReference type="EMBL" id="CP034346">
    <property type="protein sequence ID" value="AZS15877.1"/>
    <property type="molecule type" value="Genomic_DNA"/>
</dbReference>
<feature type="domain" description="XdhC- CoxI" evidence="1">
    <location>
        <begin position="13"/>
        <end position="72"/>
    </location>
</feature>
<evidence type="ECO:0000313" key="3">
    <source>
        <dbReference type="EMBL" id="AZS15877.1"/>
    </source>
</evidence>
<dbReference type="Pfam" id="PF13478">
    <property type="entry name" value="XdhC_C"/>
    <property type="match status" value="1"/>
</dbReference>
<sequence length="333" mass="36847">MEDLHRILEAIQDSGQRSVLATITHVEGSAYRKAGASMLVFEDGSQIGVLSAGCLETDLAARVPEILAAGVSCGFVFDMQSSDQLSWGEETGCGGVIHVTMEPVNGVLLEHLRTLKDCLDQHTEVMIIKKIGPDRSVSDYAFVAERERFFGDWRGGFPQNLMELAVSEGYFVHTYYPKPRLMIFGAGPDARPLAAFAAATDFSVTVSDWRPALCNRSYFPDVDALLVGFPEETLDKIQSTSNDYAVIMTHNFRRDQQLIRMLSERKLSYLGVLGPKHRMERLLNGDPAQTNLRSPIGIAIGAEGPVEIAVSILAELIDTYRKNRRRTTINYAT</sequence>
<dbReference type="PANTHER" id="PTHR30388:SF6">
    <property type="entry name" value="XANTHINE DEHYDROGENASE SUBUNIT A-RELATED"/>
    <property type="match status" value="1"/>
</dbReference>
<name>A0A3Q9IC95_9BACL</name>
<dbReference type="Gene3D" id="3.40.50.720">
    <property type="entry name" value="NAD(P)-binding Rossmann-like Domain"/>
    <property type="match status" value="1"/>
</dbReference>
<dbReference type="Pfam" id="PF02625">
    <property type="entry name" value="XdhC_CoxI"/>
    <property type="match status" value="1"/>
</dbReference>
<dbReference type="InterPro" id="IPR003777">
    <property type="entry name" value="XdhC_CoxI"/>
</dbReference>
<dbReference type="InterPro" id="IPR027051">
    <property type="entry name" value="XdhC_Rossmann_dom"/>
</dbReference>
<dbReference type="Proteomes" id="UP000270678">
    <property type="component" value="Chromosome"/>
</dbReference>
<accession>A0A3Q9IC95</accession>
<evidence type="ECO:0000313" key="4">
    <source>
        <dbReference type="Proteomes" id="UP000270678"/>
    </source>
</evidence>
<dbReference type="PANTHER" id="PTHR30388">
    <property type="entry name" value="ALDEHYDE OXIDOREDUCTASE MOLYBDENUM COFACTOR ASSEMBLY PROTEIN"/>
    <property type="match status" value="1"/>
</dbReference>
<reference evidence="4" key="1">
    <citation type="submission" date="2018-12" db="EMBL/GenBank/DDBJ databases">
        <title>Complete genome sequence of Paenibacillus sp. MBLB1234.</title>
        <authorList>
            <person name="Nam Y.-D."/>
            <person name="Kang J."/>
            <person name="Chung W.-H."/>
            <person name="Park Y.S."/>
        </authorList>
    </citation>
    <scope>NUCLEOTIDE SEQUENCE [LARGE SCALE GENOMIC DNA]</scope>
    <source>
        <strain evidence="4">MBLB1234</strain>
    </source>
</reference>
<gene>
    <name evidence="3" type="ORF">EI981_16500</name>
</gene>
<dbReference type="KEGG" id="plut:EI981_16500"/>
<feature type="domain" description="XdhC Rossmann" evidence="2">
    <location>
        <begin position="181"/>
        <end position="316"/>
    </location>
</feature>